<protein>
    <submittedName>
        <fullName evidence="1">Uncharacterized protein</fullName>
    </submittedName>
</protein>
<reference evidence="1 2" key="1">
    <citation type="submission" date="2018-06" db="EMBL/GenBank/DDBJ databases">
        <title>Bacteria isolated from soil of Wuhan.</title>
        <authorList>
            <person name="Xiang W."/>
            <person name="Huang C."/>
        </authorList>
    </citation>
    <scope>NUCLEOTIDE SEQUENCE [LARGE SCALE GENOMIC DNA]</scope>
    <source>
        <strain evidence="2">xwS4</strain>
    </source>
</reference>
<proteinExistence type="predicted"/>
<accession>A0ABD6MZX7</accession>
<evidence type="ECO:0000313" key="1">
    <source>
        <dbReference type="EMBL" id="NWL47148.1"/>
    </source>
</evidence>
<comment type="caution">
    <text evidence="1">The sequence shown here is derived from an EMBL/GenBank/DDBJ whole genome shotgun (WGS) entry which is preliminary data.</text>
</comment>
<dbReference type="AlphaFoldDB" id="A0ABD6MZX7"/>
<dbReference type="EMBL" id="QJRE01000112">
    <property type="protein sequence ID" value="NWL47148.1"/>
    <property type="molecule type" value="Genomic_DNA"/>
</dbReference>
<sequence>MKKLVKKEELVSYLRGLATASMLVVSISSPVFEIASTLKSTAELAFVVERYGPFIGDGPFMVDSTPGHEWKETPLPDPVLAGYAIAFTISAVMVKGGRRIGGYQTLIAGLSDYEYLSMTDLSPDKMCAAIVIKMPSDPVELSKLRAHLMGTSAMFSFDDGSGFFHEGNTIMGKGIPLA</sequence>
<dbReference type="Proteomes" id="UP000704738">
    <property type="component" value="Unassembled WGS sequence"/>
</dbReference>
<gene>
    <name evidence="1" type="ORF">DM819_15135</name>
</gene>
<organism evidence="1 2">
    <name type="scientific">Pseudomonas hunanensis</name>
    <dbReference type="NCBI Taxonomy" id="1247546"/>
    <lineage>
        <taxon>Bacteria</taxon>
        <taxon>Pseudomonadati</taxon>
        <taxon>Pseudomonadota</taxon>
        <taxon>Gammaproteobacteria</taxon>
        <taxon>Pseudomonadales</taxon>
        <taxon>Pseudomonadaceae</taxon>
        <taxon>Pseudomonas</taxon>
    </lineage>
</organism>
<evidence type="ECO:0000313" key="2">
    <source>
        <dbReference type="Proteomes" id="UP000704738"/>
    </source>
</evidence>
<name>A0ABD6MZX7_9PSED</name>
<dbReference type="RefSeq" id="WP_179052953.1">
    <property type="nucleotide sequence ID" value="NZ_QJRE01000112.1"/>
</dbReference>